<evidence type="ECO:0000313" key="13">
    <source>
        <dbReference type="EMBL" id="CBK24245.2"/>
    </source>
</evidence>
<protein>
    <recommendedName>
        <fullName evidence="9">Glutathione synthetase</fullName>
        <shortName evidence="9">GSH-S</shortName>
        <ecNumber evidence="9">6.3.2.3</ecNumber>
    </recommendedName>
</protein>
<feature type="binding site" evidence="10">
    <location>
        <position position="420"/>
    </location>
    <ligand>
        <name>substrate</name>
    </ligand>
</feature>
<dbReference type="AlphaFoldDB" id="D8M856"/>
<evidence type="ECO:0000256" key="6">
    <source>
        <dbReference type="ARBA" id="ARBA00022741"/>
    </source>
</evidence>
<evidence type="ECO:0000313" key="14">
    <source>
        <dbReference type="Proteomes" id="UP000008312"/>
    </source>
</evidence>
<dbReference type="UniPathway" id="UPA00142">
    <property type="reaction ID" value="UER00210"/>
</dbReference>
<feature type="binding site" evidence="10">
    <location>
        <position position="428"/>
    </location>
    <ligand>
        <name>ATP</name>
        <dbReference type="ChEBI" id="CHEBI:30616"/>
    </ligand>
</feature>
<gene>
    <name evidence="13" type="ORF">GSBLH_T00004004001</name>
</gene>
<dbReference type="EMBL" id="FN668683">
    <property type="protein sequence ID" value="CBK24245.2"/>
    <property type="molecule type" value="Genomic_DNA"/>
</dbReference>
<dbReference type="Gene3D" id="3.30.470.20">
    <property type="entry name" value="ATP-grasp fold, B domain"/>
    <property type="match status" value="1"/>
</dbReference>
<evidence type="ECO:0000259" key="12">
    <source>
        <dbReference type="Pfam" id="PF03199"/>
    </source>
</evidence>
<dbReference type="PANTHER" id="PTHR11130">
    <property type="entry name" value="GLUTATHIONE SYNTHETASE"/>
    <property type="match status" value="1"/>
</dbReference>
<dbReference type="GO" id="GO:0005829">
    <property type="term" value="C:cytosol"/>
    <property type="evidence" value="ECO:0007669"/>
    <property type="project" value="TreeGrafter"/>
</dbReference>
<evidence type="ECO:0000256" key="2">
    <source>
        <dbReference type="ARBA" id="ARBA00010385"/>
    </source>
</evidence>
<dbReference type="GO" id="GO:0004363">
    <property type="term" value="F:glutathione synthase activity"/>
    <property type="evidence" value="ECO:0007669"/>
    <property type="project" value="UniProtKB-UniRule"/>
</dbReference>
<evidence type="ECO:0000256" key="8">
    <source>
        <dbReference type="ARBA" id="ARBA00022842"/>
    </source>
</evidence>
<dbReference type="Pfam" id="PF03199">
    <property type="entry name" value="GSH_synthase"/>
    <property type="match status" value="1"/>
</dbReference>
<accession>D8M856</accession>
<feature type="binding site" evidence="10">
    <location>
        <begin position="367"/>
        <end position="370"/>
    </location>
    <ligand>
        <name>ATP</name>
        <dbReference type="ChEBI" id="CHEBI:30616"/>
    </ligand>
</feature>
<dbReference type="GO" id="GO:0043295">
    <property type="term" value="F:glutathione binding"/>
    <property type="evidence" value="ECO:0007669"/>
    <property type="project" value="UniProtKB-UniRule"/>
</dbReference>
<keyword evidence="5 9" id="KW-0479">Metal-binding</keyword>
<dbReference type="SUPFAM" id="SSF52440">
    <property type="entry name" value="PreATP-grasp domain"/>
    <property type="match status" value="1"/>
</dbReference>
<dbReference type="GO" id="GO:0000287">
    <property type="term" value="F:magnesium ion binding"/>
    <property type="evidence" value="ECO:0007669"/>
    <property type="project" value="UniProtKB-UniRule"/>
</dbReference>
<dbReference type="InterPro" id="IPR037013">
    <property type="entry name" value="GSH-S_sub-bd_sf"/>
</dbReference>
<dbReference type="RefSeq" id="XP_012898293.1">
    <property type="nucleotide sequence ID" value="XM_013042839.1"/>
</dbReference>
<name>D8M856_BLAHO</name>
<dbReference type="OMA" id="NGLVMYP"/>
<evidence type="ECO:0000256" key="10">
    <source>
        <dbReference type="PIRSR" id="PIRSR001558-1"/>
    </source>
</evidence>
<feature type="binding site" evidence="10">
    <location>
        <position position="274"/>
    </location>
    <ligand>
        <name>ATP</name>
        <dbReference type="ChEBI" id="CHEBI:30616"/>
    </ligand>
</feature>
<comment type="catalytic activity">
    <reaction evidence="9">
        <text>gamma-L-glutamyl-L-cysteine + glycine + ATP = glutathione + ADP + phosphate + H(+)</text>
        <dbReference type="Rhea" id="RHEA:13557"/>
        <dbReference type="ChEBI" id="CHEBI:15378"/>
        <dbReference type="ChEBI" id="CHEBI:30616"/>
        <dbReference type="ChEBI" id="CHEBI:43474"/>
        <dbReference type="ChEBI" id="CHEBI:57305"/>
        <dbReference type="ChEBI" id="CHEBI:57925"/>
        <dbReference type="ChEBI" id="CHEBI:58173"/>
        <dbReference type="ChEBI" id="CHEBI:456216"/>
        <dbReference type="EC" id="6.3.2.3"/>
    </reaction>
</comment>
<dbReference type="Gene3D" id="3.40.50.1760">
    <property type="entry name" value="Glutathione synthase, substrate-binding domain superfamily, eukaryotic"/>
    <property type="match status" value="1"/>
</dbReference>
<evidence type="ECO:0000256" key="4">
    <source>
        <dbReference type="ARBA" id="ARBA00022684"/>
    </source>
</evidence>
<evidence type="ECO:0000256" key="11">
    <source>
        <dbReference type="PIRSR" id="PIRSR001558-2"/>
    </source>
</evidence>
<dbReference type="InParanoid" id="D8M856"/>
<dbReference type="InterPro" id="IPR014709">
    <property type="entry name" value="Glutathione_synthase_C_euk"/>
</dbReference>
<keyword evidence="14" id="KW-1185">Reference proteome</keyword>
<evidence type="ECO:0000256" key="3">
    <source>
        <dbReference type="ARBA" id="ARBA00022598"/>
    </source>
</evidence>
<sequence length="450" mass="51231">MPISLFPFVLPKSSYENGLVLNALFHELLLQICKNPEWLFEQLKDMSDDYTAHLVDIAKRVLRSPTYQPVICGLIRSDYMIDGETSQMLQIELNTISCSFPGVEEKLTAMHRFLLSSHPESLPSIAEFLHIPLSDIHSFIQSPSFNQTLRRTAASFAAAVDFYRSLYHPDEACFLLVSQENENNNSDQFCITLLLEEVYHVRCIYQTHTQLIASMTDTDGVLRVHGHEIAVVYYRSGYTPSDYPTPAQWEIRERLEAARCIKCPNVLLHLIGCKKIQQQLSLPGFIEPFFDDVEKAKRLRSCFVPMFPANLVVEGQPEGLFQEVCNNPLEWVLKPQREGGGYNVWGDDIVKMLKKGDLNELNSMILMKRIFPKANDAFHVRESVCCKRSSLNEIGFYSSLLFDTRDSRMIRTDDIGILVRTKNAESFEGGVSAGYAVMNSPILSSLWFVC</sequence>
<keyword evidence="6 9" id="KW-0547">Nucleotide-binding</keyword>
<feature type="binding site" evidence="10">
    <location>
        <position position="422"/>
    </location>
    <ligand>
        <name>ATP</name>
        <dbReference type="ChEBI" id="CHEBI:30616"/>
    </ligand>
</feature>
<evidence type="ECO:0000256" key="1">
    <source>
        <dbReference type="ARBA" id="ARBA00004965"/>
    </source>
</evidence>
<dbReference type="SUPFAM" id="SSF56059">
    <property type="entry name" value="Glutathione synthetase ATP-binding domain-like"/>
    <property type="match status" value="1"/>
</dbReference>
<evidence type="ECO:0000256" key="7">
    <source>
        <dbReference type="ARBA" id="ARBA00022840"/>
    </source>
</evidence>
<dbReference type="GeneID" id="24921051"/>
<feature type="binding site" evidence="10">
    <location>
        <begin position="334"/>
        <end position="343"/>
    </location>
    <ligand>
        <name>ATP</name>
        <dbReference type="ChEBI" id="CHEBI:30616"/>
    </ligand>
</feature>
<evidence type="ECO:0000256" key="9">
    <source>
        <dbReference type="PIRNR" id="PIRNR001558"/>
    </source>
</evidence>
<dbReference type="Proteomes" id="UP000008312">
    <property type="component" value="Unassembled WGS sequence"/>
</dbReference>
<comment type="similarity">
    <text evidence="2 9">Belongs to the eukaryotic GSH synthase family.</text>
</comment>
<dbReference type="PIRSF" id="PIRSF001558">
    <property type="entry name" value="GSHase"/>
    <property type="match status" value="1"/>
</dbReference>
<dbReference type="FunCoup" id="D8M856">
    <property type="interactions" value="352"/>
</dbReference>
<feature type="binding site" evidence="10">
    <location>
        <position position="188"/>
    </location>
    <ligand>
        <name>substrate</name>
    </ligand>
</feature>
<comment type="pathway">
    <text evidence="1 9">Sulfur metabolism; glutathione biosynthesis; glutathione from L-cysteine and L-glutamate: step 2/2.</text>
</comment>
<feature type="binding site" evidence="11">
    <location>
        <position position="338"/>
    </location>
    <ligand>
        <name>Mg(2+)</name>
        <dbReference type="ChEBI" id="CHEBI:18420"/>
    </ligand>
</feature>
<dbReference type="InterPro" id="IPR014042">
    <property type="entry name" value="Glutathione_synthase_a-hlx"/>
</dbReference>
<keyword evidence="8 9" id="KW-0460">Magnesium</keyword>
<dbReference type="Gene3D" id="3.30.1490.80">
    <property type="match status" value="1"/>
</dbReference>
<proteinExistence type="inferred from homology"/>
<comment type="cofactor">
    <cofactor evidence="9 11">
        <name>Mg(2+)</name>
        <dbReference type="ChEBI" id="CHEBI:18420"/>
    </cofactor>
    <text evidence="9 11">Binds 1 Mg(2+) ion per subunit.</text>
</comment>
<keyword evidence="3 9" id="KW-0436">Ligase</keyword>
<dbReference type="OrthoDB" id="2020073at2759"/>
<dbReference type="GO" id="GO:0005524">
    <property type="term" value="F:ATP binding"/>
    <property type="evidence" value="ECO:0007669"/>
    <property type="project" value="UniProtKB-UniRule"/>
</dbReference>
<dbReference type="EC" id="6.3.2.3" evidence="9"/>
<dbReference type="InterPro" id="IPR005615">
    <property type="entry name" value="Glutathione_synthase"/>
</dbReference>
<dbReference type="PANTHER" id="PTHR11130:SF0">
    <property type="entry name" value="GLUTATHIONE SYNTHETASE"/>
    <property type="match status" value="1"/>
</dbReference>
<dbReference type="InterPro" id="IPR014049">
    <property type="entry name" value="Glutathione_synthase_N_euk"/>
</dbReference>
<feature type="domain" description="Glutathione synthase substrate-binding" evidence="12">
    <location>
        <begin position="172"/>
        <end position="270"/>
    </location>
</feature>
<reference evidence="13" key="1">
    <citation type="submission" date="2010-02" db="EMBL/GenBank/DDBJ databases">
        <title>Sequencing and annotation of the Blastocystis hominis genome.</title>
        <authorList>
            <person name="Wincker P."/>
        </authorList>
    </citation>
    <scope>NUCLEOTIDE SEQUENCE</scope>
    <source>
        <strain evidence="13">Singapore isolate B</strain>
    </source>
</reference>
<feature type="binding site" evidence="10">
    <location>
        <position position="393"/>
    </location>
    <ligand>
        <name>ATP</name>
        <dbReference type="ChEBI" id="CHEBI:30616"/>
    </ligand>
</feature>
<dbReference type="InterPro" id="IPR004887">
    <property type="entry name" value="GSH_synth_subst-bd"/>
</dbReference>
<organism evidence="13">
    <name type="scientific">Blastocystis hominis</name>
    <dbReference type="NCBI Taxonomy" id="12968"/>
    <lineage>
        <taxon>Eukaryota</taxon>
        <taxon>Sar</taxon>
        <taxon>Stramenopiles</taxon>
        <taxon>Bigyra</taxon>
        <taxon>Opalozoa</taxon>
        <taxon>Opalinata</taxon>
        <taxon>Blastocystidae</taxon>
        <taxon>Blastocystis</taxon>
    </lineage>
</organism>
<keyword evidence="7 9" id="KW-0067">ATP-binding</keyword>
<dbReference type="Gene3D" id="3.30.1490.50">
    <property type="match status" value="1"/>
</dbReference>
<dbReference type="NCBIfam" id="TIGR01986">
    <property type="entry name" value="glut_syn_euk"/>
    <property type="match status" value="1"/>
</dbReference>
<evidence type="ECO:0000256" key="5">
    <source>
        <dbReference type="ARBA" id="ARBA00022723"/>
    </source>
</evidence>
<dbReference type="Pfam" id="PF03917">
    <property type="entry name" value="GSH_synth_ATP"/>
    <property type="match status" value="1"/>
</dbReference>
<dbReference type="Gene3D" id="1.10.1080.10">
    <property type="entry name" value="Glutathione Synthetase, Chain A, domain 3"/>
    <property type="match status" value="1"/>
</dbReference>
<keyword evidence="4 9" id="KW-0317">Glutathione biosynthesis</keyword>
<dbReference type="InterPro" id="IPR016185">
    <property type="entry name" value="PreATP-grasp_dom_sf"/>
</dbReference>